<dbReference type="GO" id="GO:0005840">
    <property type="term" value="C:ribosome"/>
    <property type="evidence" value="ECO:0007669"/>
    <property type="project" value="UniProtKB-KW"/>
</dbReference>
<dbReference type="AlphaFoldDB" id="A0A0R0DBL3"/>
<proteinExistence type="inferred from homology"/>
<keyword evidence="2 6" id="KW-0699">rRNA-binding</keyword>
<evidence type="ECO:0000256" key="5">
    <source>
        <dbReference type="ARBA" id="ARBA00023274"/>
    </source>
</evidence>
<evidence type="ECO:0000313" key="8">
    <source>
        <dbReference type="EMBL" id="KRG74456.1"/>
    </source>
</evidence>
<dbReference type="GO" id="GO:0003735">
    <property type="term" value="F:structural constituent of ribosome"/>
    <property type="evidence" value="ECO:0007669"/>
    <property type="project" value="InterPro"/>
</dbReference>
<dbReference type="InterPro" id="IPR028909">
    <property type="entry name" value="bL21-like"/>
</dbReference>
<evidence type="ECO:0000313" key="9">
    <source>
        <dbReference type="Proteomes" id="UP000050956"/>
    </source>
</evidence>
<dbReference type="HAMAP" id="MF_01363">
    <property type="entry name" value="Ribosomal_bL21"/>
    <property type="match status" value="1"/>
</dbReference>
<keyword evidence="9" id="KW-1185">Reference proteome</keyword>
<dbReference type="SUPFAM" id="SSF141091">
    <property type="entry name" value="L21p-like"/>
    <property type="match status" value="1"/>
</dbReference>
<comment type="caution">
    <text evidence="8">The sequence shown here is derived from an EMBL/GenBank/DDBJ whole genome shotgun (WGS) entry which is preliminary data.</text>
</comment>
<evidence type="ECO:0000256" key="3">
    <source>
        <dbReference type="ARBA" id="ARBA00022884"/>
    </source>
</evidence>
<keyword evidence="4 6" id="KW-0689">Ribosomal protein</keyword>
<dbReference type="InterPro" id="IPR018258">
    <property type="entry name" value="Ribosomal_bL21_CS"/>
</dbReference>
<dbReference type="RefSeq" id="WP_057638886.1">
    <property type="nucleotide sequence ID" value="NZ_LDJM01000042.1"/>
</dbReference>
<evidence type="ECO:0000256" key="1">
    <source>
        <dbReference type="ARBA" id="ARBA00008563"/>
    </source>
</evidence>
<dbReference type="PATRIC" id="fig|336566.3.peg.2329"/>
<reference evidence="8 9" key="1">
    <citation type="submission" date="2015-05" db="EMBL/GenBank/DDBJ databases">
        <title>Genome sequencing and analysis of members of genus Stenotrophomonas.</title>
        <authorList>
            <person name="Patil P.P."/>
            <person name="Midha S."/>
            <person name="Patil P.B."/>
        </authorList>
    </citation>
    <scope>NUCLEOTIDE SEQUENCE [LARGE SCALE GENOMIC DNA]</scope>
    <source>
        <strain evidence="8 9">DSM 24757</strain>
    </source>
</reference>
<comment type="similarity">
    <text evidence="1 6 7">Belongs to the bacterial ribosomal protein bL21 family.</text>
</comment>
<dbReference type="GO" id="GO:0006412">
    <property type="term" value="P:translation"/>
    <property type="evidence" value="ECO:0007669"/>
    <property type="project" value="UniProtKB-UniRule"/>
</dbReference>
<accession>A0A0R0DBL3</accession>
<evidence type="ECO:0000256" key="7">
    <source>
        <dbReference type="RuleBase" id="RU000562"/>
    </source>
</evidence>
<dbReference type="NCBIfam" id="TIGR00061">
    <property type="entry name" value="L21"/>
    <property type="match status" value="1"/>
</dbReference>
<comment type="subunit">
    <text evidence="6">Part of the 50S ribosomal subunit. Contacts protein L20.</text>
</comment>
<dbReference type="GO" id="GO:1990904">
    <property type="term" value="C:ribonucleoprotein complex"/>
    <property type="evidence" value="ECO:0007669"/>
    <property type="project" value="UniProtKB-KW"/>
</dbReference>
<comment type="function">
    <text evidence="6 7">This protein binds to 23S rRNA in the presence of protein L20.</text>
</comment>
<protein>
    <recommendedName>
        <fullName evidence="6">Large ribosomal subunit protein bL21</fullName>
    </recommendedName>
</protein>
<dbReference type="STRING" id="336566.ABB30_13805"/>
<keyword evidence="5 6" id="KW-0687">Ribonucleoprotein</keyword>
<evidence type="ECO:0000256" key="2">
    <source>
        <dbReference type="ARBA" id="ARBA00022730"/>
    </source>
</evidence>
<dbReference type="InterPro" id="IPR036164">
    <property type="entry name" value="bL21-like_sf"/>
</dbReference>
<evidence type="ECO:0000256" key="6">
    <source>
        <dbReference type="HAMAP-Rule" id="MF_01363"/>
    </source>
</evidence>
<dbReference type="OrthoDB" id="9813334at2"/>
<dbReference type="Pfam" id="PF00829">
    <property type="entry name" value="Ribosomal_L21p"/>
    <property type="match status" value="1"/>
</dbReference>
<keyword evidence="3 6" id="KW-0694">RNA-binding</keyword>
<dbReference type="GO" id="GO:0005737">
    <property type="term" value="C:cytoplasm"/>
    <property type="evidence" value="ECO:0007669"/>
    <property type="project" value="UniProtKB-ARBA"/>
</dbReference>
<dbReference type="InterPro" id="IPR001787">
    <property type="entry name" value="Ribosomal_bL21"/>
</dbReference>
<evidence type="ECO:0000256" key="4">
    <source>
        <dbReference type="ARBA" id="ARBA00022980"/>
    </source>
</evidence>
<name>A0A0R0DBL3_9GAMM</name>
<sequence>MYAVLVTGGKQYRVAQGETLRIEKLDAEVGTEITFDSILMLGDADGIKIGEAVKGATVTAKVVEQGRADKVRIIKFRRRKHHMKRQGHRQYYTQIEITGVAGGNK</sequence>
<dbReference type="PANTHER" id="PTHR21349">
    <property type="entry name" value="50S RIBOSOMAL PROTEIN L21"/>
    <property type="match status" value="1"/>
</dbReference>
<dbReference type="PROSITE" id="PS01169">
    <property type="entry name" value="RIBOSOMAL_L21"/>
    <property type="match status" value="1"/>
</dbReference>
<dbReference type="Proteomes" id="UP000050956">
    <property type="component" value="Unassembled WGS sequence"/>
</dbReference>
<dbReference type="EMBL" id="LDJM01000042">
    <property type="protein sequence ID" value="KRG74456.1"/>
    <property type="molecule type" value="Genomic_DNA"/>
</dbReference>
<dbReference type="GO" id="GO:0019843">
    <property type="term" value="F:rRNA binding"/>
    <property type="evidence" value="ECO:0007669"/>
    <property type="project" value="UniProtKB-UniRule"/>
</dbReference>
<gene>
    <name evidence="6" type="primary">rplU</name>
    <name evidence="8" type="ORF">ABB30_13805</name>
</gene>
<dbReference type="PANTHER" id="PTHR21349:SF0">
    <property type="entry name" value="LARGE RIBOSOMAL SUBUNIT PROTEIN BL21M"/>
    <property type="match status" value="1"/>
</dbReference>
<organism evidence="8 9">
    <name type="scientific">Stenotrophomonas ginsengisoli</name>
    <dbReference type="NCBI Taxonomy" id="336566"/>
    <lineage>
        <taxon>Bacteria</taxon>
        <taxon>Pseudomonadati</taxon>
        <taxon>Pseudomonadota</taxon>
        <taxon>Gammaproteobacteria</taxon>
        <taxon>Lysobacterales</taxon>
        <taxon>Lysobacteraceae</taxon>
        <taxon>Stenotrophomonas</taxon>
    </lineage>
</organism>